<proteinExistence type="predicted"/>
<dbReference type="AlphaFoldDB" id="A0AA88KN93"/>
<evidence type="ECO:0000256" key="1">
    <source>
        <dbReference type="SAM" id="MobiDB-lite"/>
    </source>
</evidence>
<dbReference type="GeneID" id="68092939"/>
<keyword evidence="3" id="KW-1185">Reference proteome</keyword>
<name>A0AA88KN93_NAELO</name>
<accession>A0AA88KN93</accession>
<gene>
    <name evidence="2" type="ORF">C9374_000477</name>
</gene>
<evidence type="ECO:0000313" key="2">
    <source>
        <dbReference type="EMBL" id="KAG2388313.1"/>
    </source>
</evidence>
<feature type="region of interest" description="Disordered" evidence="1">
    <location>
        <begin position="203"/>
        <end position="225"/>
    </location>
</feature>
<comment type="caution">
    <text evidence="2">The sequence shown here is derived from an EMBL/GenBank/DDBJ whole genome shotgun (WGS) entry which is preliminary data.</text>
</comment>
<organism evidence="2 3">
    <name type="scientific">Naegleria lovaniensis</name>
    <name type="common">Amoeba</name>
    <dbReference type="NCBI Taxonomy" id="51637"/>
    <lineage>
        <taxon>Eukaryota</taxon>
        <taxon>Discoba</taxon>
        <taxon>Heterolobosea</taxon>
        <taxon>Tetramitia</taxon>
        <taxon>Eutetramitia</taxon>
        <taxon>Vahlkampfiidae</taxon>
        <taxon>Naegleria</taxon>
    </lineage>
</organism>
<evidence type="ECO:0000313" key="3">
    <source>
        <dbReference type="Proteomes" id="UP000816034"/>
    </source>
</evidence>
<protein>
    <submittedName>
        <fullName evidence="2">Uncharacterized protein</fullName>
    </submittedName>
</protein>
<dbReference type="Proteomes" id="UP000816034">
    <property type="component" value="Unassembled WGS sequence"/>
</dbReference>
<dbReference type="RefSeq" id="XP_044552305.1">
    <property type="nucleotide sequence ID" value="XM_044694445.1"/>
</dbReference>
<dbReference type="EMBL" id="PYSW02000010">
    <property type="protein sequence ID" value="KAG2388313.1"/>
    <property type="molecule type" value="Genomic_DNA"/>
</dbReference>
<sequence>MEVYEILLALPKEIVFEIICMAMPDDTFSKYYLLHCVIRKSDSLEMGGIMEEDEEPLNLPFSRRDLMNGEYVERLLDCFHYFDPILQQHNKPSKQVTKLFSILEESIAYCYQHDTKVQEKLQTLNHTKYSSCVFTKFTFPVLRSNTDSHKLLKKLKYIILTAGMELVRVLSTNVKASETAKRFTSPNAQPTIDYLVELLSKSENGKNESKVPSSKPKKTKAKASDPVASIDTSICHYCLRNKARSDIPDLWFEGMSTKSVCVTCGIGKKVFDTLSRSQVISLTRVKTPSNVFSHTCFGYNSKQHFLKREVMIYLNEQKESTSAEPRIKKVKTQ</sequence>
<reference evidence="2 3" key="1">
    <citation type="journal article" date="2018" name="BMC Genomics">
        <title>The genome of Naegleria lovaniensis, the basis for a comparative approach to unravel pathogenicity factors of the human pathogenic amoeba N. fowleri.</title>
        <authorList>
            <person name="Liechti N."/>
            <person name="Schurch N."/>
            <person name="Bruggmann R."/>
            <person name="Wittwer M."/>
        </authorList>
    </citation>
    <scope>NUCLEOTIDE SEQUENCE [LARGE SCALE GENOMIC DNA]</scope>
    <source>
        <strain evidence="2 3">ATCC 30569</strain>
    </source>
</reference>